<accession>A0A4Z0H6S0</accession>
<keyword evidence="3" id="KW-1185">Reference proteome</keyword>
<dbReference type="RefSeq" id="WP_135339532.1">
    <property type="nucleotide sequence ID" value="NZ_JBHLTX010000016.1"/>
</dbReference>
<dbReference type="AlphaFoldDB" id="A0A4Z0H6S0"/>
<dbReference type="OrthoDB" id="5464833at2"/>
<proteinExistence type="predicted"/>
<name>A0A4Z0H6S0_9ACTN</name>
<reference evidence="2 3" key="1">
    <citation type="submission" date="2019-03" db="EMBL/GenBank/DDBJ databases">
        <authorList>
            <person name="Gonzalez-Pimentel J.L."/>
        </authorList>
    </citation>
    <scope>NUCLEOTIDE SEQUENCE [LARGE SCALE GENOMIC DNA]</scope>
    <source>
        <strain evidence="2 3">JCM 31289</strain>
    </source>
</reference>
<protein>
    <recommendedName>
        <fullName evidence="4">DUF2867 domain-containing protein</fullName>
    </recommendedName>
</protein>
<comment type="caution">
    <text evidence="2">The sequence shown here is derived from an EMBL/GenBank/DDBJ whole genome shotgun (WGS) entry which is preliminary data.</text>
</comment>
<organism evidence="2 3">
    <name type="scientific">Streptomyces palmae</name>
    <dbReference type="NCBI Taxonomy" id="1701085"/>
    <lineage>
        <taxon>Bacteria</taxon>
        <taxon>Bacillati</taxon>
        <taxon>Actinomycetota</taxon>
        <taxon>Actinomycetes</taxon>
        <taxon>Kitasatosporales</taxon>
        <taxon>Streptomycetaceae</taxon>
        <taxon>Streptomyces</taxon>
    </lineage>
</organism>
<feature type="region of interest" description="Disordered" evidence="1">
    <location>
        <begin position="177"/>
        <end position="200"/>
    </location>
</feature>
<gene>
    <name evidence="2" type="ORF">E4099_14905</name>
</gene>
<evidence type="ECO:0000313" key="3">
    <source>
        <dbReference type="Proteomes" id="UP000297948"/>
    </source>
</evidence>
<evidence type="ECO:0000256" key="1">
    <source>
        <dbReference type="SAM" id="MobiDB-lite"/>
    </source>
</evidence>
<dbReference type="Proteomes" id="UP000297948">
    <property type="component" value="Unassembled WGS sequence"/>
</dbReference>
<dbReference type="EMBL" id="SRID01000118">
    <property type="protein sequence ID" value="TGB08736.1"/>
    <property type="molecule type" value="Genomic_DNA"/>
</dbReference>
<evidence type="ECO:0000313" key="2">
    <source>
        <dbReference type="EMBL" id="TGB08736.1"/>
    </source>
</evidence>
<sequence length="200" mass="21951">MTDPDAPRTLLDAAMPRWHFREHHTRPVPARRGEAVLAALPEVTWSEVPVFAGLLRVGSLGKLRRDPARPVLEDMRASGFRVLARTDDEFVMVAVSGGEEFPAEDDTPGPMEWFRTYAPPGSTKVAFNARVRGGVLSTETRVFAADEPARRAFRAYWMLVRLPGGLVRRELLRAMGRRAGRAGQGPSAPPPTGGRGSGQR</sequence>
<evidence type="ECO:0008006" key="4">
    <source>
        <dbReference type="Google" id="ProtNLM"/>
    </source>
</evidence>